<dbReference type="SUPFAM" id="SSF57184">
    <property type="entry name" value="Growth factor receptor domain"/>
    <property type="match status" value="1"/>
</dbReference>
<dbReference type="InterPro" id="IPR013783">
    <property type="entry name" value="Ig-like_fold"/>
</dbReference>
<evidence type="ECO:0000256" key="3">
    <source>
        <dbReference type="ARBA" id="ARBA00023157"/>
    </source>
</evidence>
<feature type="disulfide bond" evidence="6">
    <location>
        <begin position="237"/>
        <end position="251"/>
    </location>
</feature>
<keyword evidence="1" id="KW-0732">Signal</keyword>
<feature type="transmembrane region" description="Helical" evidence="7">
    <location>
        <begin position="270"/>
        <end position="292"/>
    </location>
</feature>
<dbReference type="Pfam" id="PF00053">
    <property type="entry name" value="EGF_laminin"/>
    <property type="match status" value="2"/>
</dbReference>
<feature type="disulfide bond" evidence="6">
    <location>
        <begin position="225"/>
        <end position="234"/>
    </location>
</feature>
<keyword evidence="7" id="KW-1133">Transmembrane helix</keyword>
<dbReference type="PANTHER" id="PTHR10574">
    <property type="entry name" value="NETRIN/LAMININ-RELATED"/>
    <property type="match status" value="1"/>
</dbReference>
<dbReference type="Pfam" id="PF00041">
    <property type="entry name" value="fn3"/>
    <property type="match status" value="1"/>
</dbReference>
<name>A0A8S4A5U5_9EUPU</name>
<dbReference type="FunFam" id="2.10.25.10:FF:000051">
    <property type="entry name" value="Laminin subunit alpha 4"/>
    <property type="match status" value="1"/>
</dbReference>
<dbReference type="CDD" id="cd00063">
    <property type="entry name" value="FN3"/>
    <property type="match status" value="1"/>
</dbReference>
<keyword evidence="4" id="KW-0325">Glycoprotein</keyword>
<dbReference type="InterPro" id="IPR002049">
    <property type="entry name" value="LE_dom"/>
</dbReference>
<evidence type="ECO:0000313" key="9">
    <source>
        <dbReference type="EMBL" id="CAG5135662.1"/>
    </source>
</evidence>
<dbReference type="CDD" id="cd00055">
    <property type="entry name" value="EGF_Lam"/>
    <property type="match status" value="2"/>
</dbReference>
<dbReference type="SMART" id="SM00180">
    <property type="entry name" value="EGF_Lam"/>
    <property type="match status" value="3"/>
</dbReference>
<feature type="domain" description="Laminin EGF-like" evidence="8">
    <location>
        <begin position="201"/>
        <end position="253"/>
    </location>
</feature>
<dbReference type="PROSITE" id="PS01248">
    <property type="entry name" value="EGF_LAM_1"/>
    <property type="match status" value="2"/>
</dbReference>
<dbReference type="SUPFAM" id="SSF57196">
    <property type="entry name" value="EGF/Laminin"/>
    <property type="match status" value="1"/>
</dbReference>
<sequence length="352" mass="38942">MAVAFRDSIEAHEKQLVKSKDNQKVVLFSQGCITKYEVTWGKADNESAAATSWTANITSLSPATKYKFHVKTEYVSGDVFQSDPAEFTTAKTEAEPKECQCDHYGTIAPSLGCNLTGSKYCNCKDGYEGSFCEVCAPGYYKTAPHFPCHRCPCDHYATRKRSCQFVEGFLRCDSCEVGYTGNICHTCASGFYRLNHRCVPCFCTGNTAPGAEPMCSATTGKCLQCQHNTTGDKCDLCLPGYVGDPINFKNCTKEDEVRARHMIPGASPGVVAAVVVTLLLIGLLLVAAVWFARFYFREKRRAFWTVEMNRDSDDVGFSSVQNHDAQMDDVDLFPNRSVPASAGKYSRLQEEF</sequence>
<evidence type="ECO:0000259" key="8">
    <source>
        <dbReference type="PROSITE" id="PS50027"/>
    </source>
</evidence>
<dbReference type="Gene3D" id="2.10.25.10">
    <property type="entry name" value="Laminin"/>
    <property type="match status" value="3"/>
</dbReference>
<comment type="caution">
    <text evidence="6">Lacks conserved residue(s) required for the propagation of feature annotation.</text>
</comment>
<dbReference type="InterPro" id="IPR050440">
    <property type="entry name" value="Laminin/Netrin_ECM"/>
</dbReference>
<keyword evidence="7" id="KW-0812">Transmembrane</keyword>
<evidence type="ECO:0000256" key="7">
    <source>
        <dbReference type="SAM" id="Phobius"/>
    </source>
</evidence>
<proteinExistence type="predicted"/>
<dbReference type="InterPro" id="IPR056863">
    <property type="entry name" value="LMN_ATRN_NET-like_EGF"/>
</dbReference>
<dbReference type="InterPro" id="IPR009030">
    <property type="entry name" value="Growth_fac_rcpt_cys_sf"/>
</dbReference>
<reference evidence="9" key="1">
    <citation type="submission" date="2021-04" db="EMBL/GenBank/DDBJ databases">
        <authorList>
            <consortium name="Molecular Ecology Group"/>
        </authorList>
    </citation>
    <scope>NUCLEOTIDE SEQUENCE</scope>
</reference>
<dbReference type="Proteomes" id="UP000678393">
    <property type="component" value="Unassembled WGS sequence"/>
</dbReference>
<dbReference type="SUPFAM" id="SSF49265">
    <property type="entry name" value="Fibronectin type III"/>
    <property type="match status" value="1"/>
</dbReference>
<organism evidence="9 10">
    <name type="scientific">Candidula unifasciata</name>
    <dbReference type="NCBI Taxonomy" id="100452"/>
    <lineage>
        <taxon>Eukaryota</taxon>
        <taxon>Metazoa</taxon>
        <taxon>Spiralia</taxon>
        <taxon>Lophotrochozoa</taxon>
        <taxon>Mollusca</taxon>
        <taxon>Gastropoda</taxon>
        <taxon>Heterobranchia</taxon>
        <taxon>Euthyneura</taxon>
        <taxon>Panpulmonata</taxon>
        <taxon>Eupulmonata</taxon>
        <taxon>Stylommatophora</taxon>
        <taxon>Helicina</taxon>
        <taxon>Helicoidea</taxon>
        <taxon>Geomitridae</taxon>
        <taxon>Candidula</taxon>
    </lineage>
</organism>
<keyword evidence="3 6" id="KW-1015">Disulfide bond</keyword>
<evidence type="ECO:0000256" key="2">
    <source>
        <dbReference type="ARBA" id="ARBA00022737"/>
    </source>
</evidence>
<gene>
    <name evidence="9" type="ORF">CUNI_LOCUS21220</name>
</gene>
<evidence type="ECO:0000313" key="10">
    <source>
        <dbReference type="Proteomes" id="UP000678393"/>
    </source>
</evidence>
<dbReference type="PROSITE" id="PS50027">
    <property type="entry name" value="EGF_LAM_2"/>
    <property type="match status" value="2"/>
</dbReference>
<feature type="domain" description="Laminin EGF-like" evidence="8">
    <location>
        <begin position="99"/>
        <end position="150"/>
    </location>
</feature>
<accession>A0A8S4A5U5</accession>
<dbReference type="Gene3D" id="2.60.40.10">
    <property type="entry name" value="Immunoglobulins"/>
    <property type="match status" value="1"/>
</dbReference>
<evidence type="ECO:0000256" key="6">
    <source>
        <dbReference type="PROSITE-ProRule" id="PRU00460"/>
    </source>
</evidence>
<dbReference type="InterPro" id="IPR003961">
    <property type="entry name" value="FN3_dom"/>
</dbReference>
<dbReference type="OrthoDB" id="6159857at2759"/>
<evidence type="ECO:0000256" key="4">
    <source>
        <dbReference type="ARBA" id="ARBA00023180"/>
    </source>
</evidence>
<dbReference type="PROSITE" id="PS00022">
    <property type="entry name" value="EGF_1"/>
    <property type="match status" value="1"/>
</dbReference>
<evidence type="ECO:0000256" key="5">
    <source>
        <dbReference type="ARBA" id="ARBA00023292"/>
    </source>
</evidence>
<feature type="disulfide bond" evidence="6">
    <location>
        <begin position="123"/>
        <end position="132"/>
    </location>
</feature>
<comment type="caution">
    <text evidence="9">The sequence shown here is derived from an EMBL/GenBank/DDBJ whole genome shotgun (WGS) entry which is preliminary data.</text>
</comment>
<keyword evidence="5 6" id="KW-0424">Laminin EGF-like domain</keyword>
<dbReference type="EMBL" id="CAJHNH020008444">
    <property type="protein sequence ID" value="CAG5135662.1"/>
    <property type="molecule type" value="Genomic_DNA"/>
</dbReference>
<keyword evidence="7" id="KW-0472">Membrane</keyword>
<dbReference type="GO" id="GO:0009887">
    <property type="term" value="P:animal organ morphogenesis"/>
    <property type="evidence" value="ECO:0007669"/>
    <property type="project" value="TreeGrafter"/>
</dbReference>
<dbReference type="Pfam" id="PF24973">
    <property type="entry name" value="EGF_LMN_ATRN"/>
    <property type="match status" value="1"/>
</dbReference>
<keyword evidence="10" id="KW-1185">Reference proteome</keyword>
<evidence type="ECO:0000256" key="1">
    <source>
        <dbReference type="ARBA" id="ARBA00022729"/>
    </source>
</evidence>
<dbReference type="GO" id="GO:0009888">
    <property type="term" value="P:tissue development"/>
    <property type="evidence" value="ECO:0007669"/>
    <property type="project" value="TreeGrafter"/>
</dbReference>
<dbReference type="InterPro" id="IPR000742">
    <property type="entry name" value="EGF"/>
</dbReference>
<dbReference type="AlphaFoldDB" id="A0A8S4A5U5"/>
<dbReference type="InterPro" id="IPR036116">
    <property type="entry name" value="FN3_sf"/>
</dbReference>
<keyword evidence="2" id="KW-0677">Repeat</keyword>
<dbReference type="PANTHER" id="PTHR10574:SF406">
    <property type="entry name" value="LAMININ SUBUNIT ALPHA 5"/>
    <property type="match status" value="1"/>
</dbReference>
<protein>
    <recommendedName>
        <fullName evidence="8">Laminin EGF-like domain-containing protein</fullName>
    </recommendedName>
</protein>